<proteinExistence type="predicted"/>
<dbReference type="Gene3D" id="3.40.50.1000">
    <property type="entry name" value="HAD superfamily/HAD-like"/>
    <property type="match status" value="1"/>
</dbReference>
<accession>A0A2P6PGH1</accession>
<feature type="region of interest" description="Disordered" evidence="7">
    <location>
        <begin position="23"/>
        <end position="94"/>
    </location>
</feature>
<evidence type="ECO:0000256" key="2">
    <source>
        <dbReference type="ARBA" id="ARBA00013081"/>
    </source>
</evidence>
<keyword evidence="3 9" id="KW-0378">Hydrolase</keyword>
<dbReference type="STRING" id="74649.A0A2P6PGH1"/>
<evidence type="ECO:0000256" key="3">
    <source>
        <dbReference type="ARBA" id="ARBA00022801"/>
    </source>
</evidence>
<dbReference type="Gramene" id="PRQ21033">
    <property type="protein sequence ID" value="PRQ21033"/>
    <property type="gene ID" value="RchiOBHm_Chr7g0234711"/>
</dbReference>
<evidence type="ECO:0000313" key="9">
    <source>
        <dbReference type="EMBL" id="PRQ21033.1"/>
    </source>
</evidence>
<gene>
    <name evidence="9" type="ORF">RchiOBHm_Chr7g0234711</name>
</gene>
<sequence>MVLLMSLAESPVHSSSIDDFAGLLERELQSGSLESSTGDEDEEDKEADGDDDGSDVETESRIKRRKGDNLESVEETNGSISQGRPEQKSEASATEDMLIEQSGVTFGYIHRGLRLNNDEIDRLCNTDIKKSLNNKKLYLVLDLDHTLLNSTQLNHMTAEEEYLMRPPDSLPDIAWIRHKDNLILTERYHFFRSSCAQFGFTGESLSELKSDESEPEGALANVLDLLKRIHKFFFYELGGNLIDRDVRQEVLKGCKVVFSRIIPSKVQADTYHHLWKMAEQLGAICSTEVDSSVTHVVALCGESNLKTKFPVTEMKSNTPKASDLLFFGYD</sequence>
<reference evidence="9 10" key="1">
    <citation type="journal article" date="2018" name="Nat. Genet.">
        <title>The Rosa genome provides new insights in the design of modern roses.</title>
        <authorList>
            <person name="Bendahmane M."/>
        </authorList>
    </citation>
    <scope>NUCLEOTIDE SEQUENCE [LARGE SCALE GENOMIC DNA]</scope>
    <source>
        <strain evidence="10">cv. Old Blush</strain>
    </source>
</reference>
<keyword evidence="4" id="KW-0539">Nucleus</keyword>
<dbReference type="InterPro" id="IPR001357">
    <property type="entry name" value="BRCT_dom"/>
</dbReference>
<comment type="catalytic activity">
    <reaction evidence="6">
        <text>O-phospho-L-threonyl-[protein] + H2O = L-threonyl-[protein] + phosphate</text>
        <dbReference type="Rhea" id="RHEA:47004"/>
        <dbReference type="Rhea" id="RHEA-COMP:11060"/>
        <dbReference type="Rhea" id="RHEA-COMP:11605"/>
        <dbReference type="ChEBI" id="CHEBI:15377"/>
        <dbReference type="ChEBI" id="CHEBI:30013"/>
        <dbReference type="ChEBI" id="CHEBI:43474"/>
        <dbReference type="ChEBI" id="CHEBI:61977"/>
        <dbReference type="EC" id="3.1.3.16"/>
    </reaction>
</comment>
<evidence type="ECO:0000313" key="10">
    <source>
        <dbReference type="Proteomes" id="UP000238479"/>
    </source>
</evidence>
<feature type="domain" description="BRCT" evidence="8">
    <location>
        <begin position="261"/>
        <end position="303"/>
    </location>
</feature>
<dbReference type="GO" id="GO:0008420">
    <property type="term" value="F:RNA polymerase II CTD heptapeptide repeat phosphatase activity"/>
    <property type="evidence" value="ECO:0007669"/>
    <property type="project" value="InterPro"/>
</dbReference>
<dbReference type="Pfam" id="PF12738">
    <property type="entry name" value="PTCB-BRCT"/>
    <property type="match status" value="1"/>
</dbReference>
<evidence type="ECO:0000259" key="8">
    <source>
        <dbReference type="Pfam" id="PF12738"/>
    </source>
</evidence>
<evidence type="ECO:0000256" key="5">
    <source>
        <dbReference type="ARBA" id="ARBA00047761"/>
    </source>
</evidence>
<dbReference type="AlphaFoldDB" id="A0A2P6PGH1"/>
<protein>
    <recommendedName>
        <fullName evidence="2">protein-serine/threonine phosphatase</fullName>
        <ecNumber evidence="2">3.1.3.16</ecNumber>
    </recommendedName>
</protein>
<feature type="compositionally biased region" description="Polar residues" evidence="7">
    <location>
        <begin position="75"/>
        <end position="84"/>
    </location>
</feature>
<comment type="caution">
    <text evidence="9">The sequence shown here is derived from an EMBL/GenBank/DDBJ whole genome shotgun (WGS) entry which is preliminary data.</text>
</comment>
<name>A0A2P6PGH1_ROSCH</name>
<comment type="subcellular location">
    <subcellularLocation>
        <location evidence="1">Nucleus</location>
    </subcellularLocation>
</comment>
<feature type="compositionally biased region" description="Acidic residues" evidence="7">
    <location>
        <begin position="37"/>
        <end position="57"/>
    </location>
</feature>
<dbReference type="InterPro" id="IPR036420">
    <property type="entry name" value="BRCT_dom_sf"/>
</dbReference>
<dbReference type="GO" id="GO:0005634">
    <property type="term" value="C:nucleus"/>
    <property type="evidence" value="ECO:0007669"/>
    <property type="project" value="UniProtKB-SubCell"/>
</dbReference>
<dbReference type="PANTHER" id="PTHR23081:SF36">
    <property type="entry name" value="RNA POLYMERASE II SUBUNIT A C-TERMINAL DOMAIN PHOSPHATASE"/>
    <property type="match status" value="1"/>
</dbReference>
<dbReference type="Gene3D" id="3.40.50.10190">
    <property type="entry name" value="BRCT domain"/>
    <property type="match status" value="1"/>
</dbReference>
<organism evidence="9 10">
    <name type="scientific">Rosa chinensis</name>
    <name type="common">China rose</name>
    <dbReference type="NCBI Taxonomy" id="74649"/>
    <lineage>
        <taxon>Eukaryota</taxon>
        <taxon>Viridiplantae</taxon>
        <taxon>Streptophyta</taxon>
        <taxon>Embryophyta</taxon>
        <taxon>Tracheophyta</taxon>
        <taxon>Spermatophyta</taxon>
        <taxon>Magnoliopsida</taxon>
        <taxon>eudicotyledons</taxon>
        <taxon>Gunneridae</taxon>
        <taxon>Pentapetalae</taxon>
        <taxon>rosids</taxon>
        <taxon>fabids</taxon>
        <taxon>Rosales</taxon>
        <taxon>Rosaceae</taxon>
        <taxon>Rosoideae</taxon>
        <taxon>Rosoideae incertae sedis</taxon>
        <taxon>Rosa</taxon>
    </lineage>
</organism>
<dbReference type="EC" id="3.1.3.16" evidence="2"/>
<evidence type="ECO:0000256" key="1">
    <source>
        <dbReference type="ARBA" id="ARBA00004123"/>
    </source>
</evidence>
<dbReference type="InterPro" id="IPR023214">
    <property type="entry name" value="HAD_sf"/>
</dbReference>
<dbReference type="EMBL" id="PDCK01000045">
    <property type="protein sequence ID" value="PRQ21033.1"/>
    <property type="molecule type" value="Genomic_DNA"/>
</dbReference>
<dbReference type="Proteomes" id="UP000238479">
    <property type="component" value="Chromosome 7"/>
</dbReference>
<comment type="catalytic activity">
    <reaction evidence="5">
        <text>O-phospho-L-seryl-[protein] + H2O = L-seryl-[protein] + phosphate</text>
        <dbReference type="Rhea" id="RHEA:20629"/>
        <dbReference type="Rhea" id="RHEA-COMP:9863"/>
        <dbReference type="Rhea" id="RHEA-COMP:11604"/>
        <dbReference type="ChEBI" id="CHEBI:15377"/>
        <dbReference type="ChEBI" id="CHEBI:29999"/>
        <dbReference type="ChEBI" id="CHEBI:43474"/>
        <dbReference type="ChEBI" id="CHEBI:83421"/>
        <dbReference type="EC" id="3.1.3.16"/>
    </reaction>
</comment>
<evidence type="ECO:0000256" key="7">
    <source>
        <dbReference type="SAM" id="MobiDB-lite"/>
    </source>
</evidence>
<dbReference type="OMA" id="LPDIAWI"/>
<evidence type="ECO:0000256" key="4">
    <source>
        <dbReference type="ARBA" id="ARBA00023242"/>
    </source>
</evidence>
<dbReference type="SUPFAM" id="SSF52113">
    <property type="entry name" value="BRCT domain"/>
    <property type="match status" value="1"/>
</dbReference>
<evidence type="ECO:0000256" key="6">
    <source>
        <dbReference type="ARBA" id="ARBA00048336"/>
    </source>
</evidence>
<keyword evidence="10" id="KW-1185">Reference proteome</keyword>
<dbReference type="InterPro" id="IPR039189">
    <property type="entry name" value="Fcp1"/>
</dbReference>
<dbReference type="PANTHER" id="PTHR23081">
    <property type="entry name" value="RNA POLYMERASE II CTD PHOSPHATASE"/>
    <property type="match status" value="1"/>
</dbReference>